<organism evidence="1">
    <name type="scientific">marine sediment metagenome</name>
    <dbReference type="NCBI Taxonomy" id="412755"/>
    <lineage>
        <taxon>unclassified sequences</taxon>
        <taxon>metagenomes</taxon>
        <taxon>ecological metagenomes</taxon>
    </lineage>
</organism>
<accession>A0A0F9Q248</accession>
<evidence type="ECO:0000313" key="1">
    <source>
        <dbReference type="EMBL" id="KKN38000.1"/>
    </source>
</evidence>
<dbReference type="AlphaFoldDB" id="A0A0F9Q248"/>
<reference evidence="1" key="1">
    <citation type="journal article" date="2015" name="Nature">
        <title>Complex archaea that bridge the gap between prokaryotes and eukaryotes.</title>
        <authorList>
            <person name="Spang A."/>
            <person name="Saw J.H."/>
            <person name="Jorgensen S.L."/>
            <person name="Zaremba-Niedzwiedzka K."/>
            <person name="Martijn J."/>
            <person name="Lind A.E."/>
            <person name="van Eijk R."/>
            <person name="Schleper C."/>
            <person name="Guy L."/>
            <person name="Ettema T.J."/>
        </authorList>
    </citation>
    <scope>NUCLEOTIDE SEQUENCE</scope>
</reference>
<dbReference type="EMBL" id="LAZR01001857">
    <property type="protein sequence ID" value="KKN38000.1"/>
    <property type="molecule type" value="Genomic_DNA"/>
</dbReference>
<protein>
    <submittedName>
        <fullName evidence="1">Uncharacterized protein</fullName>
    </submittedName>
</protein>
<comment type="caution">
    <text evidence="1">The sequence shown here is derived from an EMBL/GenBank/DDBJ whole genome shotgun (WGS) entry which is preliminary data.</text>
</comment>
<sequence>MAGRAIGTKVKQCPRCERRFEQRRRDQVFCSTECRLAFHVARRDRLMELGLEVEAKAKSEETTP</sequence>
<gene>
    <name evidence="1" type="ORF">LCGC14_0757650</name>
</gene>
<proteinExistence type="predicted"/>
<name>A0A0F9Q248_9ZZZZ</name>